<accession>A0A812MNI7</accession>
<feature type="compositionally biased region" description="Basic and acidic residues" evidence="1">
    <location>
        <begin position="238"/>
        <end position="258"/>
    </location>
</feature>
<evidence type="ECO:0000256" key="1">
    <source>
        <dbReference type="SAM" id="MobiDB-lite"/>
    </source>
</evidence>
<evidence type="ECO:0000313" key="3">
    <source>
        <dbReference type="Proteomes" id="UP000604046"/>
    </source>
</evidence>
<keyword evidence="3" id="KW-1185">Reference proteome</keyword>
<name>A0A812MNI7_9DINO</name>
<dbReference type="AlphaFoldDB" id="A0A812MNI7"/>
<reference evidence="2" key="1">
    <citation type="submission" date="2021-02" db="EMBL/GenBank/DDBJ databases">
        <authorList>
            <person name="Dougan E. K."/>
            <person name="Rhodes N."/>
            <person name="Thang M."/>
            <person name="Chan C."/>
        </authorList>
    </citation>
    <scope>NUCLEOTIDE SEQUENCE</scope>
</reference>
<comment type="caution">
    <text evidence="2">The sequence shown here is derived from an EMBL/GenBank/DDBJ whole genome shotgun (WGS) entry which is preliminary data.</text>
</comment>
<protein>
    <recommendedName>
        <fullName evidence="4">Protein C10</fullName>
    </recommendedName>
</protein>
<evidence type="ECO:0000313" key="2">
    <source>
        <dbReference type="EMBL" id="CAE7269481.1"/>
    </source>
</evidence>
<gene>
    <name evidence="2" type="ORF">SNAT2548_LOCUS14296</name>
</gene>
<feature type="region of interest" description="Disordered" evidence="1">
    <location>
        <begin position="235"/>
        <end position="258"/>
    </location>
</feature>
<dbReference type="Proteomes" id="UP000604046">
    <property type="component" value="Unassembled WGS sequence"/>
</dbReference>
<organism evidence="2 3">
    <name type="scientific">Symbiodinium natans</name>
    <dbReference type="NCBI Taxonomy" id="878477"/>
    <lineage>
        <taxon>Eukaryota</taxon>
        <taxon>Sar</taxon>
        <taxon>Alveolata</taxon>
        <taxon>Dinophyceae</taxon>
        <taxon>Suessiales</taxon>
        <taxon>Symbiodiniaceae</taxon>
        <taxon>Symbiodinium</taxon>
    </lineage>
</organism>
<dbReference type="EMBL" id="CAJNDS010001646">
    <property type="protein sequence ID" value="CAE7269481.1"/>
    <property type="molecule type" value="Genomic_DNA"/>
</dbReference>
<sequence length="303" mass="33757">MSLSAAMDNPAIPAIAPSAAQRRGLWKQLEEEVSPISTRAETVDEEAAPARLLCQDAPSEPSIADSSSECNEETTEEAVESPAIELSRERALALQLELMAAYGSPAFQKHLHELGRKHQPRSNGFRQERHKLIRRAQAAVIPRYGFDSSAEGVELMMRAFAVFETDPDIQVNAEAIKDLLSVEAPAPLEEERRMVQKPLTKFVVVDLLRAQFVEFSKAPFQADVRSLKQHADITSGRVTRDRARRGGREDGKEDPDGYFHLKGRSELAFIVQQVLLPEYGFAPTKEGVLEMIRCGLRLELLLN</sequence>
<proteinExistence type="predicted"/>
<dbReference type="OrthoDB" id="419767at2759"/>
<feature type="compositionally biased region" description="Acidic residues" evidence="1">
    <location>
        <begin position="70"/>
        <end position="79"/>
    </location>
</feature>
<evidence type="ECO:0008006" key="4">
    <source>
        <dbReference type="Google" id="ProtNLM"/>
    </source>
</evidence>
<feature type="region of interest" description="Disordered" evidence="1">
    <location>
        <begin position="58"/>
        <end position="82"/>
    </location>
</feature>